<keyword evidence="2" id="KW-1185">Reference proteome</keyword>
<reference evidence="1 2" key="1">
    <citation type="submission" date="2018-04" db="EMBL/GenBank/DDBJ databases">
        <title>Genomic Encyclopedia of Type Strains, Phase IV (KMG-IV): sequencing the most valuable type-strain genomes for metagenomic binning, comparative biology and taxonomic classification.</title>
        <authorList>
            <person name="Goeker M."/>
        </authorList>
    </citation>
    <scope>NUCLEOTIDE SEQUENCE [LARGE SCALE GENOMIC DNA]</scope>
    <source>
        <strain evidence="1 2">DSM 28795</strain>
    </source>
</reference>
<dbReference type="EMBL" id="QEKT01000017">
    <property type="protein sequence ID" value="PVY82094.1"/>
    <property type="molecule type" value="Genomic_DNA"/>
</dbReference>
<dbReference type="Proteomes" id="UP000245433">
    <property type="component" value="Unassembled WGS sequence"/>
</dbReference>
<name>A0A2U1D340_9LACO</name>
<dbReference type="GO" id="GO:0000287">
    <property type="term" value="F:magnesium ion binding"/>
    <property type="evidence" value="ECO:0007669"/>
    <property type="project" value="InterPro"/>
</dbReference>
<comment type="caution">
    <text evidence="1">The sequence shown here is derived from an EMBL/GenBank/DDBJ whole genome shotgun (WGS) entry which is preliminary data.</text>
</comment>
<dbReference type="AlphaFoldDB" id="A0A2U1D340"/>
<organism evidence="1 2">
    <name type="scientific">Convivina intestini</name>
    <dbReference type="NCBI Taxonomy" id="1505726"/>
    <lineage>
        <taxon>Bacteria</taxon>
        <taxon>Bacillati</taxon>
        <taxon>Bacillota</taxon>
        <taxon>Bacilli</taxon>
        <taxon>Lactobacillales</taxon>
        <taxon>Lactobacillaceae</taxon>
        <taxon>Convivina</taxon>
    </lineage>
</organism>
<evidence type="ECO:0000313" key="2">
    <source>
        <dbReference type="Proteomes" id="UP000245433"/>
    </source>
</evidence>
<gene>
    <name evidence="1" type="ORF">C7384_1173</name>
</gene>
<dbReference type="InterPro" id="IPR036614">
    <property type="entry name" value="RusA-like_sf"/>
</dbReference>
<accession>A0A2U1D340</accession>
<dbReference type="GO" id="GO:0006310">
    <property type="term" value="P:DNA recombination"/>
    <property type="evidence" value="ECO:0007669"/>
    <property type="project" value="InterPro"/>
</dbReference>
<dbReference type="Gene3D" id="3.30.1330.70">
    <property type="entry name" value="Holliday junction resolvase RusA"/>
    <property type="match status" value="1"/>
</dbReference>
<dbReference type="GO" id="GO:0006281">
    <property type="term" value="P:DNA repair"/>
    <property type="evidence" value="ECO:0007669"/>
    <property type="project" value="InterPro"/>
</dbReference>
<protein>
    <submittedName>
        <fullName evidence="1">Uncharacterized protein</fullName>
    </submittedName>
</protein>
<sequence length="136" mass="15764">MIGVMYDGMNKLVFDPDILRPYTLNKYISMERANRYIASKAKKTATNYCRAVVMQAMVDGVAFDWPCVVQFNWYLTDKRIDSDNWAFTQKFILDGMQNASVQGRKFLVNDNMVYIRGLHHDFYKTDGVARLEVIGV</sequence>
<proteinExistence type="predicted"/>
<evidence type="ECO:0000313" key="1">
    <source>
        <dbReference type="EMBL" id="PVY82094.1"/>
    </source>
</evidence>
<dbReference type="SUPFAM" id="SSF103084">
    <property type="entry name" value="Holliday junction resolvase RusA"/>
    <property type="match status" value="1"/>
</dbReference>